<proteinExistence type="predicted"/>
<evidence type="ECO:0000256" key="1">
    <source>
        <dbReference type="SAM" id="Phobius"/>
    </source>
</evidence>
<dbReference type="AlphaFoldDB" id="A0A2V3UPK8"/>
<organism evidence="2 3">
    <name type="scientific">Blastomonas natatoria</name>
    <dbReference type="NCBI Taxonomy" id="34015"/>
    <lineage>
        <taxon>Bacteria</taxon>
        <taxon>Pseudomonadati</taxon>
        <taxon>Pseudomonadota</taxon>
        <taxon>Alphaproteobacteria</taxon>
        <taxon>Sphingomonadales</taxon>
        <taxon>Sphingomonadaceae</taxon>
        <taxon>Blastomonas</taxon>
    </lineage>
</organism>
<protein>
    <recommendedName>
        <fullName evidence="4">SMODS-associating 2TM beta-strand rich effector domain-containing protein</fullName>
    </recommendedName>
</protein>
<comment type="caution">
    <text evidence="2">The sequence shown here is derived from an EMBL/GenBank/DDBJ whole genome shotgun (WGS) entry which is preliminary data.</text>
</comment>
<reference evidence="2 3" key="1">
    <citation type="submission" date="2018-05" db="EMBL/GenBank/DDBJ databases">
        <title>Genomic Encyclopedia of Type Strains, Phase IV (KMG-IV): sequencing the most valuable type-strain genomes for metagenomic binning, comparative biology and taxonomic classification.</title>
        <authorList>
            <person name="Goeker M."/>
        </authorList>
    </citation>
    <scope>NUCLEOTIDE SEQUENCE [LARGE SCALE GENOMIC DNA]</scope>
    <source>
        <strain evidence="2 3">DSM 3183</strain>
    </source>
</reference>
<evidence type="ECO:0000313" key="2">
    <source>
        <dbReference type="EMBL" id="PXW68332.1"/>
    </source>
</evidence>
<gene>
    <name evidence="2" type="ORF">C7451_11855</name>
</gene>
<accession>A0A2V3UPK8</accession>
<sequence length="225" mass="25095">MILALNRSILLTILVALVLAPVAILVGFDGVQTPADILKWSSRIVTLLTGLTLLLSWTPALRFLHWITLGRLWWFPWLEGEWRAEIRSNWPKIERLYKAANGNGPHFDALTEPVTDADAKVTGADVRIKVGLFEIEIEIVPDGTERCSTTDYVRPSWVKPARPKLSYVYTQVDPLPVAPTDTRTHAGAGIVQVMSNGELRGEYWTNRKGENGLNTSGTIIIRRVA</sequence>
<keyword evidence="1" id="KW-1133">Transmembrane helix</keyword>
<feature type="transmembrane region" description="Helical" evidence="1">
    <location>
        <begin position="9"/>
        <end position="28"/>
    </location>
</feature>
<name>A0A2V3UPK8_9SPHN</name>
<dbReference type="EMBL" id="QJJM01000018">
    <property type="protein sequence ID" value="PXW68332.1"/>
    <property type="molecule type" value="Genomic_DNA"/>
</dbReference>
<keyword evidence="1" id="KW-0812">Transmembrane</keyword>
<evidence type="ECO:0000313" key="3">
    <source>
        <dbReference type="Proteomes" id="UP000248014"/>
    </source>
</evidence>
<dbReference type="Proteomes" id="UP000248014">
    <property type="component" value="Unassembled WGS sequence"/>
</dbReference>
<keyword evidence="3" id="KW-1185">Reference proteome</keyword>
<feature type="transmembrane region" description="Helical" evidence="1">
    <location>
        <begin position="40"/>
        <end position="64"/>
    </location>
</feature>
<evidence type="ECO:0008006" key="4">
    <source>
        <dbReference type="Google" id="ProtNLM"/>
    </source>
</evidence>
<keyword evidence="1" id="KW-0472">Membrane</keyword>